<dbReference type="AlphaFoldDB" id="A0A8B3FCL1"/>
<dbReference type="RefSeq" id="WP_121331513.1">
    <property type="nucleotide sequence ID" value="NZ_PSZG01000001.1"/>
</dbReference>
<reference evidence="1 2" key="1">
    <citation type="journal article" date="2018" name="BMC Genomics">
        <title>High genomic variability in the plant pathogenic bacterium Pectobacterium parmentieri deciphered from de novo assembled complete genomes.</title>
        <authorList>
            <person name="Zoledowska S."/>
            <person name="Motyka-Pomagruk A."/>
            <person name="Sledz W."/>
            <person name="Mengoni A."/>
            <person name="Lojkowska E."/>
        </authorList>
    </citation>
    <scope>NUCLEOTIDE SEQUENCE [LARGE SCALE GENOMIC DNA]</scope>
    <source>
        <strain evidence="1 2">IFB5626</strain>
    </source>
</reference>
<comment type="caution">
    <text evidence="1">The sequence shown here is derived from an EMBL/GenBank/DDBJ whole genome shotgun (WGS) entry which is preliminary data.</text>
</comment>
<dbReference type="Proteomes" id="UP000269665">
    <property type="component" value="Unassembled WGS sequence"/>
</dbReference>
<proteinExistence type="predicted"/>
<gene>
    <name evidence="1" type="ORF">C5E00_10460</name>
</gene>
<protein>
    <submittedName>
        <fullName evidence="1">Uncharacterized protein</fullName>
    </submittedName>
</protein>
<evidence type="ECO:0000313" key="2">
    <source>
        <dbReference type="Proteomes" id="UP000269665"/>
    </source>
</evidence>
<organism evidence="1 2">
    <name type="scientific">Pectobacterium parmentieri</name>
    <dbReference type="NCBI Taxonomy" id="1905730"/>
    <lineage>
        <taxon>Bacteria</taxon>
        <taxon>Pseudomonadati</taxon>
        <taxon>Pseudomonadota</taxon>
        <taxon>Gammaproteobacteria</taxon>
        <taxon>Enterobacterales</taxon>
        <taxon>Pectobacteriaceae</taxon>
        <taxon>Pectobacterium</taxon>
    </lineage>
</organism>
<sequence>MATKYQAELALKALITEMNEQGMDIHSLVDSAIARMHTKHMYVKEDSHREKGGAEDALHTVVKSLVVKYSPPRAKTDGAKPLGIEDF</sequence>
<evidence type="ECO:0000313" key="1">
    <source>
        <dbReference type="EMBL" id="RKO77177.1"/>
    </source>
</evidence>
<accession>A0A8B3FCL1</accession>
<dbReference type="EMBL" id="PSZG01000001">
    <property type="protein sequence ID" value="RKO77177.1"/>
    <property type="molecule type" value="Genomic_DNA"/>
</dbReference>
<name>A0A8B3FCL1_PECPM</name>